<evidence type="ECO:0000313" key="3">
    <source>
        <dbReference type="Proteomes" id="UP000323426"/>
    </source>
</evidence>
<dbReference type="SUPFAM" id="SSF159888">
    <property type="entry name" value="YdhG-like"/>
    <property type="match status" value="1"/>
</dbReference>
<evidence type="ECO:0000259" key="1">
    <source>
        <dbReference type="Pfam" id="PF08818"/>
    </source>
</evidence>
<feature type="domain" description="YdhG-like" evidence="1">
    <location>
        <begin position="21"/>
        <end position="113"/>
    </location>
</feature>
<dbReference type="Gene3D" id="3.90.1150.200">
    <property type="match status" value="1"/>
</dbReference>
<organism evidence="2 3">
    <name type="scientific">Adhaeribacter rhizoryzae</name>
    <dbReference type="NCBI Taxonomy" id="2607907"/>
    <lineage>
        <taxon>Bacteria</taxon>
        <taxon>Pseudomonadati</taxon>
        <taxon>Bacteroidota</taxon>
        <taxon>Cytophagia</taxon>
        <taxon>Cytophagales</taxon>
        <taxon>Hymenobacteraceae</taxon>
        <taxon>Adhaeribacter</taxon>
    </lineage>
</organism>
<comment type="caution">
    <text evidence="2">The sequence shown here is derived from an EMBL/GenBank/DDBJ whole genome shotgun (WGS) entry which is preliminary data.</text>
</comment>
<protein>
    <submittedName>
        <fullName evidence="2">DUF1801 domain-containing protein</fullName>
    </submittedName>
</protein>
<dbReference type="Proteomes" id="UP000323426">
    <property type="component" value="Unassembled WGS sequence"/>
</dbReference>
<sequence length="146" mass="16364">MQNYQAANVDEYLNAIPDKMRPALAQLRATIKAAAPLAEEAISYMMPGYKYLGPLIYFAALKNNLALYGISKAILELFKTELQHFKISGTAIHFTPEQPLPASLVQKIVAERIRENEERNAVKILALKAKKQKRLAKPNNLDNQGK</sequence>
<keyword evidence="3" id="KW-1185">Reference proteome</keyword>
<evidence type="ECO:0000313" key="2">
    <source>
        <dbReference type="EMBL" id="KAA5548807.1"/>
    </source>
</evidence>
<dbReference type="InterPro" id="IPR014922">
    <property type="entry name" value="YdhG-like"/>
</dbReference>
<dbReference type="RefSeq" id="WP_150087134.1">
    <property type="nucleotide sequence ID" value="NZ_VWSF01000002.1"/>
</dbReference>
<name>A0A5M6DMN6_9BACT</name>
<reference evidence="2 3" key="1">
    <citation type="submission" date="2019-09" db="EMBL/GenBank/DDBJ databases">
        <title>Genome sequence and assembly of Adhaeribacter sp.</title>
        <authorList>
            <person name="Chhetri G."/>
        </authorList>
    </citation>
    <scope>NUCLEOTIDE SEQUENCE [LARGE SCALE GENOMIC DNA]</scope>
    <source>
        <strain evidence="2 3">DK36</strain>
    </source>
</reference>
<proteinExistence type="predicted"/>
<dbReference type="EMBL" id="VWSF01000002">
    <property type="protein sequence ID" value="KAA5548807.1"/>
    <property type="molecule type" value="Genomic_DNA"/>
</dbReference>
<dbReference type="Pfam" id="PF08818">
    <property type="entry name" value="DUF1801"/>
    <property type="match status" value="1"/>
</dbReference>
<accession>A0A5M6DMN6</accession>
<dbReference type="AlphaFoldDB" id="A0A5M6DMN6"/>
<gene>
    <name evidence="2" type="ORF">F0145_04650</name>
</gene>